<dbReference type="EMBL" id="CP001854">
    <property type="protein sequence ID" value="ADB51217.1"/>
    <property type="molecule type" value="Genomic_DNA"/>
</dbReference>
<evidence type="ECO:0000256" key="5">
    <source>
        <dbReference type="ARBA" id="ARBA00022989"/>
    </source>
</evidence>
<dbReference type="HOGENOM" id="CLU_036879_0_1_11"/>
<dbReference type="CDD" id="cd06261">
    <property type="entry name" value="TM_PBP2"/>
    <property type="match status" value="1"/>
</dbReference>
<evidence type="ECO:0000256" key="6">
    <source>
        <dbReference type="ARBA" id="ARBA00023136"/>
    </source>
</evidence>
<comment type="similarity">
    <text evidence="7">Belongs to the binding-protein-dependent transport system permease family.</text>
</comment>
<dbReference type="GO" id="GO:0071916">
    <property type="term" value="F:dipeptide transmembrane transporter activity"/>
    <property type="evidence" value="ECO:0007669"/>
    <property type="project" value="TreeGrafter"/>
</dbReference>
<comment type="subcellular location">
    <subcellularLocation>
        <location evidence="1 7">Cell membrane</location>
        <topology evidence="1 7">Multi-pass membrane protein</topology>
    </subcellularLocation>
</comment>
<dbReference type="InterPro" id="IPR000515">
    <property type="entry name" value="MetI-like"/>
</dbReference>
<feature type="transmembrane region" description="Helical" evidence="7">
    <location>
        <begin position="25"/>
        <end position="47"/>
    </location>
</feature>
<name>D3FAQ4_CONWI</name>
<evidence type="ECO:0000256" key="2">
    <source>
        <dbReference type="ARBA" id="ARBA00022448"/>
    </source>
</evidence>
<dbReference type="SUPFAM" id="SSF161098">
    <property type="entry name" value="MetI-like"/>
    <property type="match status" value="1"/>
</dbReference>
<dbReference type="Proteomes" id="UP000008229">
    <property type="component" value="Chromosome"/>
</dbReference>
<feature type="transmembrane region" description="Helical" evidence="7">
    <location>
        <begin position="262"/>
        <end position="284"/>
    </location>
</feature>
<dbReference type="Pfam" id="PF19300">
    <property type="entry name" value="BPD_transp_1_N"/>
    <property type="match status" value="1"/>
</dbReference>
<feature type="transmembrane region" description="Helical" evidence="7">
    <location>
        <begin position="158"/>
        <end position="184"/>
    </location>
</feature>
<accession>D3FAQ4</accession>
<gene>
    <name evidence="9" type="ordered locus">Cwoe_2798</name>
</gene>
<organism evidence="9 10">
    <name type="scientific">Conexibacter woesei (strain DSM 14684 / CCUG 47730 / CIP 108061 / JCM 11494 / NBRC 100937 / ID131577)</name>
    <dbReference type="NCBI Taxonomy" id="469383"/>
    <lineage>
        <taxon>Bacteria</taxon>
        <taxon>Bacillati</taxon>
        <taxon>Actinomycetota</taxon>
        <taxon>Thermoleophilia</taxon>
        <taxon>Solirubrobacterales</taxon>
        <taxon>Conexibacteraceae</taxon>
        <taxon>Conexibacter</taxon>
    </lineage>
</organism>
<dbReference type="PANTHER" id="PTHR43163:SF6">
    <property type="entry name" value="DIPEPTIDE TRANSPORT SYSTEM PERMEASE PROTEIN DPPB-RELATED"/>
    <property type="match status" value="1"/>
</dbReference>
<keyword evidence="6 7" id="KW-0472">Membrane</keyword>
<keyword evidence="5 7" id="KW-1133">Transmembrane helix</keyword>
<dbReference type="AlphaFoldDB" id="D3FAQ4"/>
<evidence type="ECO:0000256" key="4">
    <source>
        <dbReference type="ARBA" id="ARBA00022692"/>
    </source>
</evidence>
<evidence type="ECO:0000313" key="9">
    <source>
        <dbReference type="EMBL" id="ADB51217.1"/>
    </source>
</evidence>
<feature type="domain" description="ABC transmembrane type-1" evidence="8">
    <location>
        <begin position="118"/>
        <end position="323"/>
    </location>
</feature>
<feature type="transmembrane region" description="Helical" evidence="7">
    <location>
        <begin position="122"/>
        <end position="146"/>
    </location>
</feature>
<dbReference type="InterPro" id="IPR035906">
    <property type="entry name" value="MetI-like_sf"/>
</dbReference>
<dbReference type="eggNOG" id="COG0601">
    <property type="taxonomic scope" value="Bacteria"/>
</dbReference>
<dbReference type="STRING" id="469383.Cwoe_2798"/>
<reference evidence="10" key="2">
    <citation type="submission" date="2010-01" db="EMBL/GenBank/DDBJ databases">
        <title>The complete genome of Conexibacter woesei DSM 14684.</title>
        <authorList>
            <consortium name="US DOE Joint Genome Institute (JGI-PGF)"/>
            <person name="Lucas S."/>
            <person name="Copeland A."/>
            <person name="Lapidus A."/>
            <person name="Glavina del Rio T."/>
            <person name="Dalin E."/>
            <person name="Tice H."/>
            <person name="Bruce D."/>
            <person name="Goodwin L."/>
            <person name="Pitluck S."/>
            <person name="Kyrpides N."/>
            <person name="Mavromatis K."/>
            <person name="Ivanova N."/>
            <person name="Mikhailova N."/>
            <person name="Chertkov O."/>
            <person name="Brettin T."/>
            <person name="Detter J.C."/>
            <person name="Han C."/>
            <person name="Larimer F."/>
            <person name="Land M."/>
            <person name="Hauser L."/>
            <person name="Markowitz V."/>
            <person name="Cheng J.-F."/>
            <person name="Hugenholtz P."/>
            <person name="Woyke T."/>
            <person name="Wu D."/>
            <person name="Pukall R."/>
            <person name="Steenblock K."/>
            <person name="Schneider S."/>
            <person name="Klenk H.-P."/>
            <person name="Eisen J.A."/>
        </authorList>
    </citation>
    <scope>NUCLEOTIDE SEQUENCE [LARGE SCALE GENOMIC DNA]</scope>
    <source>
        <strain evidence="10">DSM 14684 / CIP 108061 / JCM 11494 / NBRC 100937 / ID131577</strain>
    </source>
</reference>
<evidence type="ECO:0000256" key="1">
    <source>
        <dbReference type="ARBA" id="ARBA00004651"/>
    </source>
</evidence>
<sequence precursor="true">MSAAALDTIAPAAPARRRWTGAGWLVRRFGISLLTIALASVLVFASARALPGDPALTMAGAGAGRPTPAMLEQARERYGLDASLPVQYLRYVERAIQGDLGTSASSDLPVARMIGERLPVTLQLAVMSMLLAVTIGVGAGVLAALFRGRAADYAVTAIGLLGISLPNFWLGLMLVLLFAVNLGWLPASGFTPFMEDPVANLRDMILPVWMLGTMMAAVLLRQMRSSMVDALQSDYVRTARSKGLPPYRVVVGHALRNCMIPLLTLTGLQLGALISGAVVAEHLFVLPGLGTLLLDGVHARDYAVVQAVALVMAVGYVLINFAVDVLYSVADPRVGAAGDPS</sequence>
<protein>
    <submittedName>
        <fullName evidence="9">Binding-protein-dependent transport systems inner membrane component</fullName>
    </submittedName>
</protein>
<reference evidence="9 10" key="1">
    <citation type="journal article" date="2010" name="Stand. Genomic Sci.">
        <title>Complete genome sequence of Conexibacter woesei type strain (ID131577).</title>
        <authorList>
            <person name="Pukall R."/>
            <person name="Lapidus A."/>
            <person name="Glavina Del Rio T."/>
            <person name="Copeland A."/>
            <person name="Tice H."/>
            <person name="Cheng J.-F."/>
            <person name="Lucas S."/>
            <person name="Chen F."/>
            <person name="Nolan M."/>
            <person name="Bruce D."/>
            <person name="Goodwin L."/>
            <person name="Pitluck S."/>
            <person name="Mavromatis K."/>
            <person name="Ivanova N."/>
            <person name="Ovchinnikova G."/>
            <person name="Pati A."/>
            <person name="Chen A."/>
            <person name="Palaniappan K."/>
            <person name="Land M."/>
            <person name="Hauser L."/>
            <person name="Chang Y.-J."/>
            <person name="Jeffries C.D."/>
            <person name="Chain P."/>
            <person name="Meincke L."/>
            <person name="Sims D."/>
            <person name="Brettin T."/>
            <person name="Detter J.C."/>
            <person name="Rohde M."/>
            <person name="Goeker M."/>
            <person name="Bristow J."/>
            <person name="Eisen J.A."/>
            <person name="Markowitz V."/>
            <person name="Kyrpides N.C."/>
            <person name="Klenk H.-P."/>
            <person name="Hugenholtz P."/>
        </authorList>
    </citation>
    <scope>NUCLEOTIDE SEQUENCE [LARGE SCALE GENOMIC DNA]</scope>
    <source>
        <strain evidence="10">DSM 14684 / CIP 108061 / JCM 11494 / NBRC 100937 / ID131577</strain>
    </source>
</reference>
<keyword evidence="2 7" id="KW-0813">Transport</keyword>
<dbReference type="InterPro" id="IPR045621">
    <property type="entry name" value="BPD_transp_1_N"/>
</dbReference>
<dbReference type="OrthoDB" id="9778910at2"/>
<keyword evidence="3" id="KW-1003">Cell membrane</keyword>
<evidence type="ECO:0000256" key="3">
    <source>
        <dbReference type="ARBA" id="ARBA00022475"/>
    </source>
</evidence>
<dbReference type="Gene3D" id="1.10.3720.10">
    <property type="entry name" value="MetI-like"/>
    <property type="match status" value="1"/>
</dbReference>
<dbReference type="PROSITE" id="PS50928">
    <property type="entry name" value="ABC_TM1"/>
    <property type="match status" value="1"/>
</dbReference>
<keyword evidence="10" id="KW-1185">Reference proteome</keyword>
<dbReference type="Pfam" id="PF00528">
    <property type="entry name" value="BPD_transp_1"/>
    <property type="match status" value="1"/>
</dbReference>
<dbReference type="RefSeq" id="WP_012934268.1">
    <property type="nucleotide sequence ID" value="NC_013739.1"/>
</dbReference>
<proteinExistence type="inferred from homology"/>
<evidence type="ECO:0000256" key="7">
    <source>
        <dbReference type="RuleBase" id="RU363032"/>
    </source>
</evidence>
<keyword evidence="4 7" id="KW-0812">Transmembrane</keyword>
<evidence type="ECO:0000313" key="10">
    <source>
        <dbReference type="Proteomes" id="UP000008229"/>
    </source>
</evidence>
<evidence type="ECO:0000259" key="8">
    <source>
        <dbReference type="PROSITE" id="PS50928"/>
    </source>
</evidence>
<dbReference type="PANTHER" id="PTHR43163">
    <property type="entry name" value="DIPEPTIDE TRANSPORT SYSTEM PERMEASE PROTEIN DPPB-RELATED"/>
    <property type="match status" value="1"/>
</dbReference>
<feature type="transmembrane region" description="Helical" evidence="7">
    <location>
        <begin position="304"/>
        <end position="323"/>
    </location>
</feature>
<dbReference type="KEGG" id="cwo:Cwoe_2798"/>
<dbReference type="GO" id="GO:0005886">
    <property type="term" value="C:plasma membrane"/>
    <property type="evidence" value="ECO:0007669"/>
    <property type="project" value="UniProtKB-SubCell"/>
</dbReference>
<feature type="transmembrane region" description="Helical" evidence="7">
    <location>
        <begin position="204"/>
        <end position="220"/>
    </location>
</feature>